<gene>
    <name evidence="4" type="ORF">H7C19_19860</name>
</gene>
<feature type="transmembrane region" description="Helical" evidence="3">
    <location>
        <begin position="356"/>
        <end position="373"/>
    </location>
</feature>
<sequence>MKRNNRPLQEQIGQFKSELGNSADLSIRECAVGVKQIPIAVLWLDGIVDTQSLNEGVLAPLISRTRELDVTAHEDLYIWLQNSVITAKKVSHALSIDQAITLLLSGHSIVVMDGCEGSIAVETLGIETRSIEEPASTVVVRGPRDGFVESLEVNVSLIRRRIQNKKLRVEAMTVGSVTHTSILILYLQDRAPEETVAEVRRRLSQIHIDAVLESHYIEEIIRDNARSLFPTVYSTERPDDIAGGIVEGRVALMVNGTPFVLLVPCTLFHLMKTSEDYYLAYPVATFVRWLRYIGLFIALLFPSLYVGVLMFHPEMVPPYLLSSILSAREGVPFPLLIEALLMELTFEGLREAGIRMPRAVGSAISIVGALVIGESAVRAGIISSPTVIIVAGTAISSFIIPSIDLSGTIRLLRFFMLICASLFGLYGVLFGLILIGIHLTTLRSFGISYLAPIAPYKKDEARKTLIRVPWWTLRTHSRRHR</sequence>
<protein>
    <submittedName>
        <fullName evidence="4">Spore germination protein</fullName>
    </submittedName>
</protein>
<evidence type="ECO:0000313" key="4">
    <source>
        <dbReference type="EMBL" id="MBB6672939.1"/>
    </source>
</evidence>
<keyword evidence="3" id="KW-0812">Transmembrane</keyword>
<evidence type="ECO:0000313" key="5">
    <source>
        <dbReference type="Proteomes" id="UP000547209"/>
    </source>
</evidence>
<dbReference type="AlphaFoldDB" id="A0A7X0VHR9"/>
<evidence type="ECO:0000256" key="2">
    <source>
        <dbReference type="ARBA" id="ARBA00023136"/>
    </source>
</evidence>
<proteinExistence type="inferred from homology"/>
<dbReference type="InterPro" id="IPR050768">
    <property type="entry name" value="UPF0353/GerABKA_families"/>
</dbReference>
<dbReference type="GO" id="GO:0009847">
    <property type="term" value="P:spore germination"/>
    <property type="evidence" value="ECO:0007669"/>
    <property type="project" value="InterPro"/>
</dbReference>
<feature type="transmembrane region" description="Helical" evidence="3">
    <location>
        <begin position="379"/>
        <end position="400"/>
    </location>
</feature>
<dbReference type="PANTHER" id="PTHR22550">
    <property type="entry name" value="SPORE GERMINATION PROTEIN"/>
    <property type="match status" value="1"/>
</dbReference>
<accession>A0A7X0VHR9</accession>
<dbReference type="Pfam" id="PF03323">
    <property type="entry name" value="GerA"/>
    <property type="match status" value="1"/>
</dbReference>
<feature type="transmembrane region" description="Helical" evidence="3">
    <location>
        <begin position="412"/>
        <end position="439"/>
    </location>
</feature>
<dbReference type="RefSeq" id="WP_185670793.1">
    <property type="nucleotide sequence ID" value="NZ_JACJVP010000032.1"/>
</dbReference>
<dbReference type="Proteomes" id="UP000547209">
    <property type="component" value="Unassembled WGS sequence"/>
</dbReference>
<dbReference type="PIRSF" id="PIRSF005690">
    <property type="entry name" value="GerBA"/>
    <property type="match status" value="1"/>
</dbReference>
<dbReference type="GO" id="GO:0016020">
    <property type="term" value="C:membrane"/>
    <property type="evidence" value="ECO:0007669"/>
    <property type="project" value="InterPro"/>
</dbReference>
<organism evidence="4 5">
    <name type="scientific">Cohnella nanjingensis</name>
    <dbReference type="NCBI Taxonomy" id="1387779"/>
    <lineage>
        <taxon>Bacteria</taxon>
        <taxon>Bacillati</taxon>
        <taxon>Bacillota</taxon>
        <taxon>Bacilli</taxon>
        <taxon>Bacillales</taxon>
        <taxon>Paenibacillaceae</taxon>
        <taxon>Cohnella</taxon>
    </lineage>
</organism>
<evidence type="ECO:0000256" key="1">
    <source>
        <dbReference type="ARBA" id="ARBA00005278"/>
    </source>
</evidence>
<dbReference type="PANTHER" id="PTHR22550:SF5">
    <property type="entry name" value="LEUCINE ZIPPER PROTEIN 4"/>
    <property type="match status" value="1"/>
</dbReference>
<keyword evidence="3" id="KW-1133">Transmembrane helix</keyword>
<reference evidence="4 5" key="1">
    <citation type="submission" date="2020-08" db="EMBL/GenBank/DDBJ databases">
        <title>Cohnella phylogeny.</title>
        <authorList>
            <person name="Dunlap C."/>
        </authorList>
    </citation>
    <scope>NUCLEOTIDE SEQUENCE [LARGE SCALE GENOMIC DNA]</scope>
    <source>
        <strain evidence="4 5">DSM 28246</strain>
    </source>
</reference>
<comment type="caution">
    <text evidence="4">The sequence shown here is derived from an EMBL/GenBank/DDBJ whole genome shotgun (WGS) entry which is preliminary data.</text>
</comment>
<comment type="similarity">
    <text evidence="1">Belongs to the GerABKA family.</text>
</comment>
<dbReference type="InterPro" id="IPR004995">
    <property type="entry name" value="Spore_Ger"/>
</dbReference>
<evidence type="ECO:0000256" key="3">
    <source>
        <dbReference type="SAM" id="Phobius"/>
    </source>
</evidence>
<dbReference type="EMBL" id="JACJVP010000032">
    <property type="protein sequence ID" value="MBB6672939.1"/>
    <property type="molecule type" value="Genomic_DNA"/>
</dbReference>
<feature type="transmembrane region" description="Helical" evidence="3">
    <location>
        <begin position="292"/>
        <end position="311"/>
    </location>
</feature>
<keyword evidence="2 3" id="KW-0472">Membrane</keyword>
<name>A0A7X0VHR9_9BACL</name>
<keyword evidence="5" id="KW-1185">Reference proteome</keyword>